<dbReference type="GO" id="GO:0009055">
    <property type="term" value="F:electron transfer activity"/>
    <property type="evidence" value="ECO:0007669"/>
    <property type="project" value="InterPro"/>
</dbReference>
<accession>A0A382BN92</accession>
<keyword evidence="3" id="KW-0408">Iron</keyword>
<dbReference type="Pfam" id="PF13442">
    <property type="entry name" value="Cytochrome_CBB3"/>
    <property type="match status" value="1"/>
</dbReference>
<keyword evidence="1" id="KW-0349">Heme</keyword>
<gene>
    <name evidence="5" type="ORF">METZ01_LOCUS167427</name>
</gene>
<dbReference type="EMBL" id="UINC01030337">
    <property type="protein sequence ID" value="SVB14573.1"/>
    <property type="molecule type" value="Genomic_DNA"/>
</dbReference>
<feature type="domain" description="Cytochrome c" evidence="4">
    <location>
        <begin position="36"/>
        <end position="127"/>
    </location>
</feature>
<dbReference type="GO" id="GO:0020037">
    <property type="term" value="F:heme binding"/>
    <property type="evidence" value="ECO:0007669"/>
    <property type="project" value="InterPro"/>
</dbReference>
<evidence type="ECO:0000256" key="3">
    <source>
        <dbReference type="ARBA" id="ARBA00023004"/>
    </source>
</evidence>
<evidence type="ECO:0000256" key="1">
    <source>
        <dbReference type="ARBA" id="ARBA00022617"/>
    </source>
</evidence>
<evidence type="ECO:0000259" key="4">
    <source>
        <dbReference type="PROSITE" id="PS51007"/>
    </source>
</evidence>
<dbReference type="AlphaFoldDB" id="A0A382BN92"/>
<dbReference type="InterPro" id="IPR009056">
    <property type="entry name" value="Cyt_c-like_dom"/>
</dbReference>
<name>A0A382BN92_9ZZZZ</name>
<dbReference type="PROSITE" id="PS51007">
    <property type="entry name" value="CYTC"/>
    <property type="match status" value="1"/>
</dbReference>
<proteinExistence type="predicted"/>
<protein>
    <recommendedName>
        <fullName evidence="4">Cytochrome c domain-containing protein</fullName>
    </recommendedName>
</protein>
<dbReference type="Gene3D" id="1.10.760.10">
    <property type="entry name" value="Cytochrome c-like domain"/>
    <property type="match status" value="1"/>
</dbReference>
<reference evidence="5" key="1">
    <citation type="submission" date="2018-05" db="EMBL/GenBank/DDBJ databases">
        <authorList>
            <person name="Lanie J.A."/>
            <person name="Ng W.-L."/>
            <person name="Kazmierczak K.M."/>
            <person name="Andrzejewski T.M."/>
            <person name="Davidsen T.M."/>
            <person name="Wayne K.J."/>
            <person name="Tettelin H."/>
            <person name="Glass J.I."/>
            <person name="Rusch D."/>
            <person name="Podicherti R."/>
            <person name="Tsui H.-C.T."/>
            <person name="Winkler M.E."/>
        </authorList>
    </citation>
    <scope>NUCLEOTIDE SEQUENCE</scope>
</reference>
<dbReference type="SUPFAM" id="SSF46626">
    <property type="entry name" value="Cytochrome c"/>
    <property type="match status" value="1"/>
</dbReference>
<organism evidence="5">
    <name type="scientific">marine metagenome</name>
    <dbReference type="NCBI Taxonomy" id="408172"/>
    <lineage>
        <taxon>unclassified sequences</taxon>
        <taxon>metagenomes</taxon>
        <taxon>ecological metagenomes</taxon>
    </lineage>
</organism>
<sequence>MKQMMQIFSGSSVIFLMLTFAPDAYGQGLPSGVTDAMVTEGQQVYGGVGLCATCHGPSGEGFIGPSLIDSEWLNGEGTYDQIVTAIIDGVPLADIKNAMGVMMPPKGGSSITDDQIKALAAYVWTLSNGG</sequence>
<dbReference type="GO" id="GO:0046872">
    <property type="term" value="F:metal ion binding"/>
    <property type="evidence" value="ECO:0007669"/>
    <property type="project" value="UniProtKB-KW"/>
</dbReference>
<evidence type="ECO:0000313" key="5">
    <source>
        <dbReference type="EMBL" id="SVB14573.1"/>
    </source>
</evidence>
<dbReference type="InterPro" id="IPR036909">
    <property type="entry name" value="Cyt_c-like_dom_sf"/>
</dbReference>
<keyword evidence="2" id="KW-0479">Metal-binding</keyword>
<evidence type="ECO:0000256" key="2">
    <source>
        <dbReference type="ARBA" id="ARBA00022723"/>
    </source>
</evidence>